<organism evidence="2 3">
    <name type="scientific">Rhamnusium bicolor</name>
    <dbReference type="NCBI Taxonomy" id="1586634"/>
    <lineage>
        <taxon>Eukaryota</taxon>
        <taxon>Metazoa</taxon>
        <taxon>Ecdysozoa</taxon>
        <taxon>Arthropoda</taxon>
        <taxon>Hexapoda</taxon>
        <taxon>Insecta</taxon>
        <taxon>Pterygota</taxon>
        <taxon>Neoptera</taxon>
        <taxon>Endopterygota</taxon>
        <taxon>Coleoptera</taxon>
        <taxon>Polyphaga</taxon>
        <taxon>Cucujiformia</taxon>
        <taxon>Chrysomeloidea</taxon>
        <taxon>Cerambycidae</taxon>
        <taxon>Lepturinae</taxon>
        <taxon>Rhagiini</taxon>
        <taxon>Rhamnusium</taxon>
    </lineage>
</organism>
<dbReference type="Pfam" id="PF13281">
    <property type="entry name" value="MAP3K_TRAF_bd"/>
    <property type="match status" value="1"/>
</dbReference>
<proteinExistence type="predicted"/>
<feature type="domain" description="MAP3K TRAFs-binding" evidence="1">
    <location>
        <begin position="3"/>
        <end position="114"/>
    </location>
</feature>
<dbReference type="EMBL" id="JANEYF010005549">
    <property type="protein sequence ID" value="KAJ8927701.1"/>
    <property type="molecule type" value="Genomic_DNA"/>
</dbReference>
<keyword evidence="3" id="KW-1185">Reference proteome</keyword>
<gene>
    <name evidence="2" type="ORF">NQ314_019809</name>
</gene>
<dbReference type="InterPro" id="IPR025136">
    <property type="entry name" value="MAP3K_TRAF-bd"/>
</dbReference>
<sequence length="123" mass="14547">MKMAHMKEKFLSDLKKLKEQKNGEELKEALHLIRKRLDDPNVLSGEVILNMLFCFRDIQEYNTMIQLVEDLRNVPTAKKYLNSYIMFLYAFALNRRKQEGDRERALNVCIDALKIVSRNLIIT</sequence>
<comment type="caution">
    <text evidence="2">The sequence shown here is derived from an EMBL/GenBank/DDBJ whole genome shotgun (WGS) entry which is preliminary data.</text>
</comment>
<dbReference type="Proteomes" id="UP001162156">
    <property type="component" value="Unassembled WGS sequence"/>
</dbReference>
<dbReference type="AlphaFoldDB" id="A0AAV8WPR3"/>
<evidence type="ECO:0000259" key="1">
    <source>
        <dbReference type="Pfam" id="PF13281"/>
    </source>
</evidence>
<evidence type="ECO:0000313" key="2">
    <source>
        <dbReference type="EMBL" id="KAJ8927701.1"/>
    </source>
</evidence>
<protein>
    <recommendedName>
        <fullName evidence="1">MAP3K TRAFs-binding domain-containing protein</fullName>
    </recommendedName>
</protein>
<name>A0AAV8WPR3_9CUCU</name>
<reference evidence="2" key="1">
    <citation type="journal article" date="2023" name="Insect Mol. Biol.">
        <title>Genome sequencing provides insights into the evolution of gene families encoding plant cell wall-degrading enzymes in longhorned beetles.</title>
        <authorList>
            <person name="Shin N.R."/>
            <person name="Okamura Y."/>
            <person name="Kirsch R."/>
            <person name="Pauchet Y."/>
        </authorList>
    </citation>
    <scope>NUCLEOTIDE SEQUENCE</scope>
    <source>
        <strain evidence="2">RBIC_L_NR</strain>
    </source>
</reference>
<accession>A0AAV8WPR3</accession>
<evidence type="ECO:0000313" key="3">
    <source>
        <dbReference type="Proteomes" id="UP001162156"/>
    </source>
</evidence>